<dbReference type="GO" id="GO:0030435">
    <property type="term" value="P:sporulation resulting in formation of a cellular spore"/>
    <property type="evidence" value="ECO:0007669"/>
    <property type="project" value="UniProtKB-KW"/>
</dbReference>
<evidence type="ECO:0000313" key="10">
    <source>
        <dbReference type="Proteomes" id="UP000469559"/>
    </source>
</evidence>
<evidence type="ECO:0000256" key="5">
    <source>
        <dbReference type="ARBA" id="ARBA00023159"/>
    </source>
</evidence>
<organism evidence="9 10">
    <name type="scientific">Lachnellula arida</name>
    <dbReference type="NCBI Taxonomy" id="1316785"/>
    <lineage>
        <taxon>Eukaryota</taxon>
        <taxon>Fungi</taxon>
        <taxon>Dikarya</taxon>
        <taxon>Ascomycota</taxon>
        <taxon>Pezizomycotina</taxon>
        <taxon>Leotiomycetes</taxon>
        <taxon>Helotiales</taxon>
        <taxon>Lachnaceae</taxon>
        <taxon>Lachnellula</taxon>
    </lineage>
</organism>
<feature type="region of interest" description="Disordered" evidence="8">
    <location>
        <begin position="85"/>
        <end position="128"/>
    </location>
</feature>
<evidence type="ECO:0000256" key="3">
    <source>
        <dbReference type="ARBA" id="ARBA00022969"/>
    </source>
</evidence>
<reference evidence="9 10" key="1">
    <citation type="submission" date="2018-05" db="EMBL/GenBank/DDBJ databases">
        <title>Whole genome sequencing for identification of molecular markers to develop diagnostic detection tools for the regulated plant pathogen Lachnellula willkommii.</title>
        <authorList>
            <person name="Giroux E."/>
            <person name="Bilodeau G."/>
        </authorList>
    </citation>
    <scope>NUCLEOTIDE SEQUENCE [LARGE SCALE GENOMIC DNA]</scope>
    <source>
        <strain evidence="9 10">CBS 203.66</strain>
    </source>
</reference>
<dbReference type="PANTHER" id="PTHR22934">
    <property type="entry name" value="PROTEIN ESC1/WETA-RELATED"/>
    <property type="match status" value="1"/>
</dbReference>
<dbReference type="GO" id="GO:0048315">
    <property type="term" value="P:conidium formation"/>
    <property type="evidence" value="ECO:0007669"/>
    <property type="project" value="UniProtKB-KW"/>
</dbReference>
<evidence type="ECO:0000313" key="9">
    <source>
        <dbReference type="EMBL" id="TVY15362.1"/>
    </source>
</evidence>
<evidence type="ECO:0000256" key="8">
    <source>
        <dbReference type="SAM" id="MobiDB-lite"/>
    </source>
</evidence>
<feature type="compositionally biased region" description="Low complexity" evidence="8">
    <location>
        <begin position="480"/>
        <end position="497"/>
    </location>
</feature>
<feature type="compositionally biased region" description="Polar residues" evidence="8">
    <location>
        <begin position="101"/>
        <end position="112"/>
    </location>
</feature>
<proteinExistence type="inferred from homology"/>
<evidence type="ECO:0000256" key="2">
    <source>
        <dbReference type="ARBA" id="ARBA00015342"/>
    </source>
</evidence>
<dbReference type="AlphaFoldDB" id="A0A8T9BAV1"/>
<evidence type="ECO:0000256" key="6">
    <source>
        <dbReference type="ARBA" id="ARBA00023163"/>
    </source>
</evidence>
<feature type="compositionally biased region" description="Pro residues" evidence="8">
    <location>
        <begin position="462"/>
        <end position="473"/>
    </location>
</feature>
<dbReference type="Proteomes" id="UP000469559">
    <property type="component" value="Unassembled WGS sequence"/>
</dbReference>
<dbReference type="EMBL" id="QGMF01000514">
    <property type="protein sequence ID" value="TVY15362.1"/>
    <property type="molecule type" value="Genomic_DNA"/>
</dbReference>
<evidence type="ECO:0000256" key="7">
    <source>
        <dbReference type="ARBA" id="ARBA00023321"/>
    </source>
</evidence>
<accession>A0A8T9BAV1</accession>
<comment type="similarity">
    <text evidence="1">Belongs to the wetA family.</text>
</comment>
<feature type="region of interest" description="Disordered" evidence="8">
    <location>
        <begin position="303"/>
        <end position="322"/>
    </location>
</feature>
<protein>
    <recommendedName>
        <fullName evidence="2">Developmental regulatory protein wetA</fullName>
    </recommendedName>
</protein>
<keyword evidence="7" id="KW-0183">Conidiation</keyword>
<dbReference type="PANTHER" id="PTHR22934:SF25">
    <property type="entry name" value="DEVELOPMENTAL REGULATORY PROTEIN WETA"/>
    <property type="match status" value="1"/>
</dbReference>
<feature type="region of interest" description="Disordered" evidence="8">
    <location>
        <begin position="426"/>
        <end position="562"/>
    </location>
</feature>
<feature type="region of interest" description="Disordered" evidence="8">
    <location>
        <begin position="159"/>
        <end position="180"/>
    </location>
</feature>
<comment type="caution">
    <text evidence="9">The sequence shown here is derived from an EMBL/GenBank/DDBJ whole genome shotgun (WGS) entry which is preliminary data.</text>
</comment>
<keyword evidence="5" id="KW-0010">Activator</keyword>
<keyword evidence="10" id="KW-1185">Reference proteome</keyword>
<gene>
    <name evidence="9" type="primary">wetA</name>
    <name evidence="9" type="ORF">LARI1_G007227</name>
</gene>
<feature type="compositionally biased region" description="Basic residues" evidence="8">
    <location>
        <begin position="499"/>
        <end position="513"/>
    </location>
</feature>
<evidence type="ECO:0000256" key="4">
    <source>
        <dbReference type="ARBA" id="ARBA00023015"/>
    </source>
</evidence>
<feature type="compositionally biased region" description="Polar residues" evidence="8">
    <location>
        <begin position="426"/>
        <end position="445"/>
    </location>
</feature>
<dbReference type="InterPro" id="IPR040112">
    <property type="entry name" value="WetA"/>
</dbReference>
<keyword evidence="4" id="KW-0805">Transcription regulation</keyword>
<name>A0A8T9BAV1_9HELO</name>
<dbReference type="OrthoDB" id="2575228at2759"/>
<evidence type="ECO:0000256" key="1">
    <source>
        <dbReference type="ARBA" id="ARBA00008881"/>
    </source>
</evidence>
<keyword evidence="3" id="KW-0749">Sporulation</keyword>
<sequence>MQNPGANTPYMSWLCNDADAYSTYSFMSFSAVASYPSDKGSNFFGQEFEDLDNDFFEQFLTFSPAHSEGHEYSALPQPNYLERSMSDSHETLSSLEDDSKNTNGRDSWQGDSWATFDPASASSHPDHLQGNGLYSELSGRAAISDSELLSLEGITLDSPHIRAPPQHSLPSSPSPAVAAASRRKTRLVESLSKTFKKATSNIERSLRSPIRKNSSPKMGRVSNLSQTSIENLGNKLEVDALKFKFDFEENPVSFLSPTGVADKPTTLDEIIELDIERPDGAAYNTPQMNQATVFHTPMTTPILSSDHSRKSSGEEVGFPITPQHQNTTTFWRQAPGSSERNNFGSPSIYPAADIDAPVWWNHASTAPLAQPSPNGYHTNPQLATKSLALQLQNDLAYQHNDISCNPSIMASGLMIQMPAFTAQQSFVTSPPTKQRGFTHSAPQPQQRHHHARRPYTQASPRQPQPPHTSPGPGPVRKTRSSGSSDSESPKSPSTSTSFHVRKRKSPKTSKHSTPRTPPGLGGAVDFVNYTPSDSRKILTGVAPSGSSKTKARREKEAMDKRRKLSQAALRAVKAAGGDVESLVEQGLFA</sequence>
<keyword evidence="6" id="KW-0804">Transcription</keyword>
<feature type="compositionally biased region" description="Low complexity" evidence="8">
    <location>
        <begin position="164"/>
        <end position="180"/>
    </location>
</feature>